<comment type="caution">
    <text evidence="2">The sequence shown here is derived from an EMBL/GenBank/DDBJ whole genome shotgun (WGS) entry which is preliminary data.</text>
</comment>
<protein>
    <submittedName>
        <fullName evidence="2">Uncharacterized protein</fullName>
    </submittedName>
</protein>
<dbReference type="Proteomes" id="UP000038009">
    <property type="component" value="Unassembled WGS sequence"/>
</dbReference>
<feature type="region of interest" description="Disordered" evidence="1">
    <location>
        <begin position="71"/>
        <end position="90"/>
    </location>
</feature>
<sequence>MLHVYSCWLPAVVQPGDRCFDLRDVHTDASYFSMRCIRYEAATLHGSQINASIPFQFPSRALCAIVAGGGGDGGEAPSSIEHFGNPGGLF</sequence>
<gene>
    <name evidence="2" type="ORF">ABL78_2428</name>
</gene>
<dbReference type="VEuPathDB" id="TriTrypDB:Lsey_0049_0130"/>
<evidence type="ECO:0000256" key="1">
    <source>
        <dbReference type="SAM" id="MobiDB-lite"/>
    </source>
</evidence>
<dbReference type="EMBL" id="LJSK01000049">
    <property type="protein sequence ID" value="KPI88466.1"/>
    <property type="molecule type" value="Genomic_DNA"/>
</dbReference>
<accession>A0A0N0P772</accession>
<proteinExistence type="predicted"/>
<dbReference type="AlphaFoldDB" id="A0A0N0P772"/>
<evidence type="ECO:0000313" key="3">
    <source>
        <dbReference type="Proteomes" id="UP000038009"/>
    </source>
</evidence>
<organism evidence="2 3">
    <name type="scientific">Leptomonas seymouri</name>
    <dbReference type="NCBI Taxonomy" id="5684"/>
    <lineage>
        <taxon>Eukaryota</taxon>
        <taxon>Discoba</taxon>
        <taxon>Euglenozoa</taxon>
        <taxon>Kinetoplastea</taxon>
        <taxon>Metakinetoplastina</taxon>
        <taxon>Trypanosomatida</taxon>
        <taxon>Trypanosomatidae</taxon>
        <taxon>Leishmaniinae</taxon>
        <taxon>Leptomonas</taxon>
    </lineage>
</organism>
<keyword evidence="3" id="KW-1185">Reference proteome</keyword>
<reference evidence="2 3" key="1">
    <citation type="journal article" date="2015" name="PLoS Pathog.">
        <title>Leptomonas seymouri: Adaptations to the Dixenous Life Cycle Analyzed by Genome Sequencing, Transcriptome Profiling and Co-infection with Leishmania donovani.</title>
        <authorList>
            <person name="Kraeva N."/>
            <person name="Butenko A."/>
            <person name="Hlavacova J."/>
            <person name="Kostygov A."/>
            <person name="Myskova J."/>
            <person name="Grybchuk D."/>
            <person name="Lestinova T."/>
            <person name="Votypka J."/>
            <person name="Volf P."/>
            <person name="Opperdoes F."/>
            <person name="Flegontov P."/>
            <person name="Lukes J."/>
            <person name="Yurchenko V."/>
        </authorList>
    </citation>
    <scope>NUCLEOTIDE SEQUENCE [LARGE SCALE GENOMIC DNA]</scope>
    <source>
        <strain evidence="2 3">ATCC 30220</strain>
    </source>
</reference>
<evidence type="ECO:0000313" key="2">
    <source>
        <dbReference type="EMBL" id="KPI88466.1"/>
    </source>
</evidence>
<name>A0A0N0P772_LEPSE</name>